<dbReference type="PATRIC" id="fig|693216.3.peg.2922"/>
<name>C9XXM5_CROTZ</name>
<dbReference type="AlphaFoldDB" id="C9XXM5"/>
<keyword evidence="2" id="KW-1185">Reference proteome</keyword>
<proteinExistence type="predicted"/>
<evidence type="ECO:0000313" key="1">
    <source>
        <dbReference type="EMBL" id="CBA32783.1"/>
    </source>
</evidence>
<dbReference type="KEGG" id="ctu:CTU_30870"/>
<evidence type="ECO:0000313" key="2">
    <source>
        <dbReference type="Proteomes" id="UP000002069"/>
    </source>
</evidence>
<reference evidence="1 2" key="1">
    <citation type="journal article" date="2010" name="J. Bacteriol.">
        <title>Complete Genome Sequence of Cronobacter turicensis LMG 23827, a foodborne pathogen causing deaths in neonates.</title>
        <authorList>
            <person name="Stephan R."/>
            <person name="Lehner A."/>
            <person name="Tischler P."/>
            <person name="Rattei T."/>
        </authorList>
    </citation>
    <scope>NUCLEOTIDE SEQUENCE [LARGE SCALE GENOMIC DNA]</scope>
    <source>
        <strain evidence="2">DSM 18703 / CCUG 55852 / LMG 23827 / z3032</strain>
    </source>
</reference>
<protein>
    <submittedName>
        <fullName evidence="1">Uncharacterized protein</fullName>
    </submittedName>
</protein>
<gene>
    <name evidence="1" type="ordered locus">Ctu_30870</name>
</gene>
<dbReference type="HOGENOM" id="CLU_3140681_0_0_6"/>
<dbReference type="EMBL" id="FN543093">
    <property type="protein sequence ID" value="CBA32783.1"/>
    <property type="molecule type" value="Genomic_DNA"/>
</dbReference>
<organism evidence="1 2">
    <name type="scientific">Cronobacter turicensis (strain DSM 18703 / CCUG 55852 / LMG 23827 / z3032)</name>
    <dbReference type="NCBI Taxonomy" id="693216"/>
    <lineage>
        <taxon>Bacteria</taxon>
        <taxon>Pseudomonadati</taxon>
        <taxon>Pseudomonadota</taxon>
        <taxon>Gammaproteobacteria</taxon>
        <taxon>Enterobacterales</taxon>
        <taxon>Enterobacteriaceae</taxon>
        <taxon>Cronobacter</taxon>
    </lineage>
</organism>
<sequence>MIYINSCSRTRREPAFAEKDLYHFIHQLLKSINKKQIRRIRTEFYMMNN</sequence>
<dbReference type="Proteomes" id="UP000002069">
    <property type="component" value="Chromosome"/>
</dbReference>
<reference evidence="2" key="2">
    <citation type="journal article" date="2011" name="J. Bacteriol.">
        <title>Complete genome sequence of Cronobacter turicensis LMG 23827, a food-borne pathogen causing deaths in neonates.</title>
        <authorList>
            <person name="Stephan R."/>
            <person name="Lehner A."/>
            <person name="Tischler P."/>
            <person name="Rattei T."/>
        </authorList>
    </citation>
    <scope>NUCLEOTIDE SEQUENCE [LARGE SCALE GENOMIC DNA]</scope>
    <source>
        <strain evidence="2">DSM 18703 / CCUG 55852 / LMG 23827 / z3032</strain>
    </source>
</reference>
<accession>C9XXM5</accession>